<organism evidence="2 3">
    <name type="scientific">Actinospica acidithermotolerans</name>
    <dbReference type="NCBI Taxonomy" id="2828514"/>
    <lineage>
        <taxon>Bacteria</taxon>
        <taxon>Bacillati</taxon>
        <taxon>Actinomycetota</taxon>
        <taxon>Actinomycetes</taxon>
        <taxon>Catenulisporales</taxon>
        <taxon>Actinospicaceae</taxon>
        <taxon>Actinospica</taxon>
    </lineage>
</organism>
<comment type="caution">
    <text evidence="2">The sequence shown here is derived from an EMBL/GenBank/DDBJ whole genome shotgun (WGS) entry which is preliminary data.</text>
</comment>
<keyword evidence="3" id="KW-1185">Reference proteome</keyword>
<dbReference type="GO" id="GO:0016628">
    <property type="term" value="F:oxidoreductase activity, acting on the CH-CH group of donors, NAD or NADP as acceptor"/>
    <property type="evidence" value="ECO:0007669"/>
    <property type="project" value="InterPro"/>
</dbReference>
<evidence type="ECO:0000313" key="3">
    <source>
        <dbReference type="Proteomes" id="UP000676325"/>
    </source>
</evidence>
<dbReference type="InterPro" id="IPR002938">
    <property type="entry name" value="FAD-bd"/>
</dbReference>
<dbReference type="Proteomes" id="UP000676325">
    <property type="component" value="Unassembled WGS sequence"/>
</dbReference>
<evidence type="ECO:0000259" key="1">
    <source>
        <dbReference type="Pfam" id="PF01494"/>
    </source>
</evidence>
<dbReference type="InterPro" id="IPR036188">
    <property type="entry name" value="FAD/NAD-bd_sf"/>
</dbReference>
<dbReference type="PRINTS" id="PR00420">
    <property type="entry name" value="RNGMNOXGNASE"/>
</dbReference>
<proteinExistence type="predicted"/>
<dbReference type="SUPFAM" id="SSF51905">
    <property type="entry name" value="FAD/NAD(P)-binding domain"/>
    <property type="match status" value="1"/>
</dbReference>
<protein>
    <submittedName>
        <fullName evidence="2">Geranylgeranyl reductase family protein</fullName>
    </submittedName>
</protein>
<sequence>MSENQADVIVVGAGPAGSTTAYHLAQAGLDVLLLEKTAFPREKICGDGLTPRAVTQLVRMGIDTSESNGWLHNKGLRILAGGVTLTLDWPELAAHPNYGLVRPRADFDELLARQARKAGARVLENCNVTGPILDPRTSRITGVTAKLGPEKTETEFRAPLVVAADGNSTRLSIAMGLHKREDRPMGVAYRAYYKNPRHNDDYLESWLELSDAKNPDRLLPGYGWIFGMGDGTSNIGLGILDTSKAFGHVDYRDMMRRWLASTPEEWELTEENRTCPIRGAALPMGFNRKPHYTRGLLLVGDAGGMVNPFNGEGIPYAMESGELAARVIAQANARTGTYARELALSDYPRILGETYGGYYTLGRLFVKLIGNPKVMQLATQRGLSHPMLMKFTLKLLANLTDPRGGDAMDRIINGIAKVTPRA</sequence>
<feature type="domain" description="FAD-binding" evidence="1">
    <location>
        <begin position="6"/>
        <end position="178"/>
    </location>
</feature>
<reference evidence="2" key="1">
    <citation type="submission" date="2021-04" db="EMBL/GenBank/DDBJ databases">
        <title>Genome based classification of Actinospica acidithermotolerans sp. nov., an actinobacterium isolated from an Indonesian hot spring.</title>
        <authorList>
            <person name="Kusuma A.B."/>
            <person name="Putra K.E."/>
            <person name="Nafisah S."/>
            <person name="Loh J."/>
            <person name="Nouioui I."/>
            <person name="Goodfellow M."/>
        </authorList>
    </citation>
    <scope>NUCLEOTIDE SEQUENCE</scope>
    <source>
        <strain evidence="2">MGRD01-02</strain>
    </source>
</reference>
<dbReference type="AlphaFoldDB" id="A0A941EBT2"/>
<dbReference type="InterPro" id="IPR050407">
    <property type="entry name" value="Geranylgeranyl_reductase"/>
</dbReference>
<dbReference type="EMBL" id="JAGSOH010000034">
    <property type="protein sequence ID" value="MBR7827440.1"/>
    <property type="molecule type" value="Genomic_DNA"/>
</dbReference>
<accession>A0A941EBT2</accession>
<dbReference type="PANTHER" id="PTHR42685">
    <property type="entry name" value="GERANYLGERANYL DIPHOSPHATE REDUCTASE"/>
    <property type="match status" value="1"/>
</dbReference>
<gene>
    <name evidence="2" type="ORF">KDK95_14070</name>
</gene>
<dbReference type="PANTHER" id="PTHR42685:SF22">
    <property type="entry name" value="CONDITIONED MEDIUM FACTOR RECEPTOR 1"/>
    <property type="match status" value="1"/>
</dbReference>
<dbReference type="Gene3D" id="3.50.50.60">
    <property type="entry name" value="FAD/NAD(P)-binding domain"/>
    <property type="match status" value="1"/>
</dbReference>
<evidence type="ECO:0000313" key="2">
    <source>
        <dbReference type="EMBL" id="MBR7827440.1"/>
    </source>
</evidence>
<dbReference type="GO" id="GO:0071949">
    <property type="term" value="F:FAD binding"/>
    <property type="evidence" value="ECO:0007669"/>
    <property type="project" value="InterPro"/>
</dbReference>
<dbReference type="InterPro" id="IPR011777">
    <property type="entry name" value="Geranylgeranyl_Rdtase_fam"/>
</dbReference>
<dbReference type="Pfam" id="PF01494">
    <property type="entry name" value="FAD_binding_3"/>
    <property type="match status" value="1"/>
</dbReference>
<name>A0A941EBT2_9ACTN</name>
<dbReference type="NCBIfam" id="TIGR02032">
    <property type="entry name" value="GG-red-SF"/>
    <property type="match status" value="1"/>
</dbReference>